<keyword evidence="2" id="KW-1185">Reference proteome</keyword>
<dbReference type="EMBL" id="QTSX02006506">
    <property type="protein sequence ID" value="KAJ9053586.1"/>
    <property type="molecule type" value="Genomic_DNA"/>
</dbReference>
<comment type="caution">
    <text evidence="1">The sequence shown here is derived from an EMBL/GenBank/DDBJ whole genome shotgun (WGS) entry which is preliminary data.</text>
</comment>
<reference evidence="1" key="1">
    <citation type="submission" date="2022-04" db="EMBL/GenBank/DDBJ databases">
        <title>Genome of the entomopathogenic fungus Entomophthora muscae.</title>
        <authorList>
            <person name="Elya C."/>
            <person name="Lovett B.R."/>
            <person name="Lee E."/>
            <person name="Macias A.M."/>
            <person name="Hajek A.E."/>
            <person name="De Bivort B.L."/>
            <person name="Kasson M.T."/>
            <person name="De Fine Licht H.H."/>
            <person name="Stajich J.E."/>
        </authorList>
    </citation>
    <scope>NUCLEOTIDE SEQUENCE</scope>
    <source>
        <strain evidence="1">Berkeley</strain>
    </source>
</reference>
<evidence type="ECO:0000313" key="2">
    <source>
        <dbReference type="Proteomes" id="UP001165960"/>
    </source>
</evidence>
<name>A0ACC2RU52_9FUNG</name>
<organism evidence="1 2">
    <name type="scientific">Entomophthora muscae</name>
    <dbReference type="NCBI Taxonomy" id="34485"/>
    <lineage>
        <taxon>Eukaryota</taxon>
        <taxon>Fungi</taxon>
        <taxon>Fungi incertae sedis</taxon>
        <taxon>Zoopagomycota</taxon>
        <taxon>Entomophthoromycotina</taxon>
        <taxon>Entomophthoromycetes</taxon>
        <taxon>Entomophthorales</taxon>
        <taxon>Entomophthoraceae</taxon>
        <taxon>Entomophthora</taxon>
    </lineage>
</organism>
<evidence type="ECO:0000313" key="1">
    <source>
        <dbReference type="EMBL" id="KAJ9053586.1"/>
    </source>
</evidence>
<proteinExistence type="predicted"/>
<dbReference type="Proteomes" id="UP001165960">
    <property type="component" value="Unassembled WGS sequence"/>
</dbReference>
<protein>
    <submittedName>
        <fullName evidence="1">Uncharacterized protein</fullName>
    </submittedName>
</protein>
<accession>A0ACC2RU52</accession>
<sequence>MAVGGTRGGHQGVEVDSSHHTNHTNHRHGRDGGGSPFGGGCHGLPARRGGLGGVCGRGDGRAVV</sequence>
<gene>
    <name evidence="1" type="ORF">DSO57_1022858</name>
</gene>